<evidence type="ECO:0000256" key="2">
    <source>
        <dbReference type="SAM" id="MobiDB-lite"/>
    </source>
</evidence>
<dbReference type="InParanoid" id="A7TSD1"/>
<dbReference type="AlphaFoldDB" id="A7TSD1"/>
<feature type="region of interest" description="Disordered" evidence="2">
    <location>
        <begin position="384"/>
        <end position="425"/>
    </location>
</feature>
<dbReference type="HOGENOM" id="CLU_312205_0_0_1"/>
<reference evidence="3 4" key="1">
    <citation type="journal article" date="2007" name="Proc. Natl. Acad. Sci. U.S.A.">
        <title>Independent sorting-out of thousands of duplicated gene pairs in two yeast species descended from a whole-genome duplication.</title>
        <authorList>
            <person name="Scannell D.R."/>
            <person name="Frank A.C."/>
            <person name="Conant G.C."/>
            <person name="Byrne K.P."/>
            <person name="Woolfit M."/>
            <person name="Wolfe K.H."/>
        </authorList>
    </citation>
    <scope>NUCLEOTIDE SEQUENCE [LARGE SCALE GENOMIC DNA]</scope>
    <source>
        <strain evidence="4">ATCC 22028 / DSM 70294 / BCRC 21397 / CBS 2163 / NBRC 10782 / NRRL Y-8283 / UCD 57-17</strain>
    </source>
</reference>
<dbReference type="Proteomes" id="UP000000267">
    <property type="component" value="Unassembled WGS sequence"/>
</dbReference>
<dbReference type="OrthoDB" id="4097106at2759"/>
<feature type="compositionally biased region" description="Polar residues" evidence="2">
    <location>
        <begin position="398"/>
        <end position="425"/>
    </location>
</feature>
<feature type="coiled-coil region" evidence="1">
    <location>
        <begin position="737"/>
        <end position="771"/>
    </location>
</feature>
<feature type="region of interest" description="Disordered" evidence="2">
    <location>
        <begin position="482"/>
        <end position="503"/>
    </location>
</feature>
<evidence type="ECO:0000313" key="4">
    <source>
        <dbReference type="Proteomes" id="UP000000267"/>
    </source>
</evidence>
<sequence>MDAGLAAMAPRAPPGAPGNPNNKKWQMRNQLLQNDIGNIDINYEHRLPMNNIQHQRPHGNMNMNMNANIMNQRMPNQHYGGPQQQFRKPNYKSNVPYMHMNGNSSMPQMGGVPRPNYPGSSYSNNSRTSSFNQRSISNLLKVKSPNIPFGKSLNNFGKKNHSDGAIDDDEGVEINGNTFNPYSFNDVTSISHKNNKFNHSTDSTPIIPTIGIDGSSNTNSSAYRKYKTTQKKMAINTMARQNQANHPNDQRSMSLQNYPNQTRNGNIQHAPMRHPMRPIGPGYYDQNRANSLTDIKPSNTNQNFAYNNNLLYSNQKPFPNNSNPQHVYNSESQHFQPQDKQNIRADTPPYRNQIPKIEISTDESSAISSTSNLITDNLNSSVSEFSNISSSSPVVKPNLSSHEFDSNISHSSSPLKNQVSNHNTEESSALQLMKSELETLKKKIEKKEETLKQKEDNLLVREKQLIKREQEITEKENYIMESLEKRSSSTKASSEPLLSKNDNDLNFEKESRITKDSISTYISSNRDSPQIHEQRTVTGLYKLENSTDIGKYMTAQEFQRNEVDDLTFSDINNHKNISQGTLNLEHSKLTLTHDSVNESVSVSNSNHEMLEDTFQYKKIKQPTLTSNIYKMKKDESNLKSKFSASKDRFSFEVSQSAIFVEGETGQRGTTNIAANTSNSPELVDSRLDILNQNKELTSELFIVSKELADSIQREISLENRLDSQGISSPTMSGFVSIQDYETELRTKSERIVSLIEELNNERKKRYEIEEQIIINGLNTPNFQD</sequence>
<feature type="compositionally biased region" description="Low complexity" evidence="2">
    <location>
        <begin position="1"/>
        <end position="10"/>
    </location>
</feature>
<name>A7TSD1_VANPO</name>
<dbReference type="eggNOG" id="ENOG502S6M4">
    <property type="taxonomic scope" value="Eukaryota"/>
</dbReference>
<keyword evidence="4" id="KW-1185">Reference proteome</keyword>
<feature type="compositionally biased region" description="Low complexity" evidence="2">
    <location>
        <begin position="384"/>
        <end position="395"/>
    </location>
</feature>
<dbReference type="GeneID" id="5542855"/>
<evidence type="ECO:0000313" key="3">
    <source>
        <dbReference type="EMBL" id="EDO14816.1"/>
    </source>
</evidence>
<feature type="region of interest" description="Disordered" evidence="2">
    <location>
        <begin position="277"/>
        <end position="349"/>
    </location>
</feature>
<keyword evidence="1" id="KW-0175">Coiled coil</keyword>
<proteinExistence type="predicted"/>
<feature type="region of interest" description="Disordered" evidence="2">
    <location>
        <begin position="1"/>
        <end position="24"/>
    </location>
</feature>
<gene>
    <name evidence="3" type="ORF">Kpol_339p3</name>
</gene>
<protein>
    <submittedName>
        <fullName evidence="3">Uncharacterized protein</fullName>
    </submittedName>
</protein>
<feature type="compositionally biased region" description="Polar residues" evidence="2">
    <location>
        <begin position="287"/>
        <end position="340"/>
    </location>
</feature>
<dbReference type="EMBL" id="DS480506">
    <property type="protein sequence ID" value="EDO14816.1"/>
    <property type="molecule type" value="Genomic_DNA"/>
</dbReference>
<accession>A7TSD1</accession>
<dbReference type="PhylomeDB" id="A7TSD1"/>
<evidence type="ECO:0000256" key="1">
    <source>
        <dbReference type="SAM" id="Coils"/>
    </source>
</evidence>
<dbReference type="KEGG" id="vpo:Kpol_339p3"/>
<dbReference type="RefSeq" id="XP_001642674.1">
    <property type="nucleotide sequence ID" value="XM_001642624.1"/>
</dbReference>
<organism evidence="4">
    <name type="scientific">Vanderwaltozyma polyspora (strain ATCC 22028 / DSM 70294 / BCRC 21397 / CBS 2163 / NBRC 10782 / NRRL Y-8283 / UCD 57-17)</name>
    <name type="common">Kluyveromyces polysporus</name>
    <dbReference type="NCBI Taxonomy" id="436907"/>
    <lineage>
        <taxon>Eukaryota</taxon>
        <taxon>Fungi</taxon>
        <taxon>Dikarya</taxon>
        <taxon>Ascomycota</taxon>
        <taxon>Saccharomycotina</taxon>
        <taxon>Saccharomycetes</taxon>
        <taxon>Saccharomycetales</taxon>
        <taxon>Saccharomycetaceae</taxon>
        <taxon>Vanderwaltozyma</taxon>
    </lineage>
</organism>